<dbReference type="EMBL" id="CP001737">
    <property type="protein sequence ID" value="ACV80013.1"/>
    <property type="molecule type" value="Genomic_DNA"/>
</dbReference>
<keyword evidence="2" id="KW-0812">Transmembrane</keyword>
<protein>
    <submittedName>
        <fullName evidence="3">Uncharacterized protein</fullName>
    </submittedName>
</protein>
<dbReference type="RefSeq" id="WP_015748847.1">
    <property type="nucleotide sequence ID" value="NC_013235.1"/>
</dbReference>
<evidence type="ECO:0000256" key="2">
    <source>
        <dbReference type="SAM" id="Phobius"/>
    </source>
</evidence>
<reference evidence="3 4" key="2">
    <citation type="journal article" date="2010" name="Stand. Genomic Sci.">
        <title>Complete genome sequence of Nakamurella multipartita type strain (Y-104).</title>
        <authorList>
            <person name="Tice H."/>
            <person name="Mayilraj S."/>
            <person name="Sims D."/>
            <person name="Lapidus A."/>
            <person name="Nolan M."/>
            <person name="Lucas S."/>
            <person name="Glavina Del Rio T."/>
            <person name="Copeland A."/>
            <person name="Cheng J.F."/>
            <person name="Meincke L."/>
            <person name="Bruce D."/>
            <person name="Goodwin L."/>
            <person name="Pitluck S."/>
            <person name="Ivanova N."/>
            <person name="Mavromatis K."/>
            <person name="Ovchinnikova G."/>
            <person name="Pati A."/>
            <person name="Chen A."/>
            <person name="Palaniappan K."/>
            <person name="Land M."/>
            <person name="Hauser L."/>
            <person name="Chang Y.J."/>
            <person name="Jeffries C.D."/>
            <person name="Detter J.C."/>
            <person name="Brettin T."/>
            <person name="Rohde M."/>
            <person name="Goker M."/>
            <person name="Bristow J."/>
            <person name="Eisen J.A."/>
            <person name="Markowitz V."/>
            <person name="Hugenholtz P."/>
            <person name="Kyrpides N.C."/>
            <person name="Klenk H.P."/>
            <person name="Chen F."/>
        </authorList>
    </citation>
    <scope>NUCLEOTIDE SEQUENCE [LARGE SCALE GENOMIC DNA]</scope>
    <source>
        <strain evidence="4">ATCC 700099 / DSM 44233 / CIP 104796 / JCM 9543 / NBRC 105858 / Y-104</strain>
    </source>
</reference>
<keyword evidence="4" id="KW-1185">Reference proteome</keyword>
<reference evidence="4" key="1">
    <citation type="submission" date="2009-09" db="EMBL/GenBank/DDBJ databases">
        <title>The complete genome of Nakamurella multipartita DSM 44233.</title>
        <authorList>
            <consortium name="US DOE Joint Genome Institute (JGI-PGF)"/>
            <person name="Lucas S."/>
            <person name="Copeland A."/>
            <person name="Lapidus A."/>
            <person name="Glavina del Rio T."/>
            <person name="Dalin E."/>
            <person name="Tice H."/>
            <person name="Bruce D."/>
            <person name="Goodwin L."/>
            <person name="Pitluck S."/>
            <person name="Kyrpides N."/>
            <person name="Mavromatis K."/>
            <person name="Ivanova N."/>
            <person name="Ovchinnikova G."/>
            <person name="Sims D."/>
            <person name="Meincke L."/>
            <person name="Brettin T."/>
            <person name="Detter J.C."/>
            <person name="Han C."/>
            <person name="Larimer F."/>
            <person name="Land M."/>
            <person name="Hauser L."/>
            <person name="Markowitz V."/>
            <person name="Cheng J.-F."/>
            <person name="Hugenholtz P."/>
            <person name="Woyke T."/>
            <person name="Wu D."/>
            <person name="Klenk H.-P."/>
            <person name="Eisen J.A."/>
        </authorList>
    </citation>
    <scope>NUCLEOTIDE SEQUENCE [LARGE SCALE GENOMIC DNA]</scope>
    <source>
        <strain evidence="4">ATCC 700099 / DSM 44233 / CIP 104796 / JCM 9543 / NBRC 105858 / Y-104</strain>
    </source>
</reference>
<dbReference type="InParanoid" id="C8XFN6"/>
<feature type="region of interest" description="Disordered" evidence="1">
    <location>
        <begin position="1"/>
        <end position="26"/>
    </location>
</feature>
<dbReference type="HOGENOM" id="CLU_144074_0_0_11"/>
<organism evidence="3 4">
    <name type="scientific">Nakamurella multipartita (strain ATCC 700099 / DSM 44233 / CIP 104796 / JCM 9543 / NBRC 105858 / Y-104)</name>
    <name type="common">Microsphaera multipartita</name>
    <dbReference type="NCBI Taxonomy" id="479431"/>
    <lineage>
        <taxon>Bacteria</taxon>
        <taxon>Bacillati</taxon>
        <taxon>Actinomycetota</taxon>
        <taxon>Actinomycetes</taxon>
        <taxon>Nakamurellales</taxon>
        <taxon>Nakamurellaceae</taxon>
        <taxon>Nakamurella</taxon>
    </lineage>
</organism>
<feature type="transmembrane region" description="Helical" evidence="2">
    <location>
        <begin position="133"/>
        <end position="152"/>
    </location>
</feature>
<evidence type="ECO:0000313" key="4">
    <source>
        <dbReference type="Proteomes" id="UP000002218"/>
    </source>
</evidence>
<dbReference type="Proteomes" id="UP000002218">
    <property type="component" value="Chromosome"/>
</dbReference>
<dbReference type="KEGG" id="nml:Namu_3709"/>
<proteinExistence type="predicted"/>
<accession>C8XFN6</accession>
<dbReference type="eggNOG" id="ENOG5032VVX">
    <property type="taxonomic scope" value="Bacteria"/>
</dbReference>
<feature type="transmembrane region" description="Helical" evidence="2">
    <location>
        <begin position="94"/>
        <end position="113"/>
    </location>
</feature>
<sequence>MTSPTSSAAAQPAAPTARGTDRIPTAPGGGLSLPRLYVLRFGYLVMGGGLALVKWPAFVANAGSWTLSQGVVECMLLAMSLLALLGLRYPVKMLPILLFESMWKLTWFAVVALPQLVGDGMDAATTELFAKNLWVVVILAVIPWGYVARQYLATPGDRWRSTPAAPKNPRP</sequence>
<dbReference type="STRING" id="479431.Namu_3709"/>
<gene>
    <name evidence="3" type="ordered locus">Namu_3709</name>
</gene>
<feature type="compositionally biased region" description="Low complexity" evidence="1">
    <location>
        <begin position="1"/>
        <end position="17"/>
    </location>
</feature>
<name>C8XFN6_NAKMY</name>
<dbReference type="AlphaFoldDB" id="C8XFN6"/>
<evidence type="ECO:0000313" key="3">
    <source>
        <dbReference type="EMBL" id="ACV80013.1"/>
    </source>
</evidence>
<keyword evidence="2" id="KW-1133">Transmembrane helix</keyword>
<feature type="transmembrane region" description="Helical" evidence="2">
    <location>
        <begin position="37"/>
        <end position="55"/>
    </location>
</feature>
<feature type="transmembrane region" description="Helical" evidence="2">
    <location>
        <begin position="67"/>
        <end position="87"/>
    </location>
</feature>
<keyword evidence="2" id="KW-0472">Membrane</keyword>
<evidence type="ECO:0000256" key="1">
    <source>
        <dbReference type="SAM" id="MobiDB-lite"/>
    </source>
</evidence>